<evidence type="ECO:0000256" key="1">
    <source>
        <dbReference type="ARBA" id="ARBA00004701"/>
    </source>
</evidence>
<evidence type="ECO:0000256" key="11">
    <source>
        <dbReference type="PIRSR" id="PIRSR500134-3"/>
    </source>
</evidence>
<dbReference type="NCBIfam" id="TIGR03026">
    <property type="entry name" value="NDP-sugDHase"/>
    <property type="match status" value="1"/>
</dbReference>
<evidence type="ECO:0000256" key="3">
    <source>
        <dbReference type="ARBA" id="ARBA00012954"/>
    </source>
</evidence>
<comment type="catalytic activity">
    <reaction evidence="7 8">
        <text>UDP-alpha-D-glucose + 2 NAD(+) + H2O = UDP-alpha-D-glucuronate + 2 NADH + 3 H(+)</text>
        <dbReference type="Rhea" id="RHEA:23596"/>
        <dbReference type="ChEBI" id="CHEBI:15377"/>
        <dbReference type="ChEBI" id="CHEBI:15378"/>
        <dbReference type="ChEBI" id="CHEBI:57540"/>
        <dbReference type="ChEBI" id="CHEBI:57945"/>
        <dbReference type="ChEBI" id="CHEBI:58052"/>
        <dbReference type="ChEBI" id="CHEBI:58885"/>
        <dbReference type="EC" id="1.1.1.22"/>
    </reaction>
</comment>
<comment type="pathway">
    <text evidence="1">Nucleotide-sugar biosynthesis; UDP-alpha-D-glucuronate biosynthesis; UDP-alpha-D-glucuronate from UDP-alpha-D-glucose: step 1/1.</text>
</comment>
<dbReference type="InterPro" id="IPR036220">
    <property type="entry name" value="UDP-Glc/GDP-Man_DH_C_sf"/>
</dbReference>
<evidence type="ECO:0000256" key="2">
    <source>
        <dbReference type="ARBA" id="ARBA00006601"/>
    </source>
</evidence>
<feature type="binding site" evidence="11">
    <location>
        <position position="35"/>
    </location>
    <ligand>
        <name>NAD(+)</name>
        <dbReference type="ChEBI" id="CHEBI:57540"/>
    </ligand>
</feature>
<dbReference type="SUPFAM" id="SSF51735">
    <property type="entry name" value="NAD(P)-binding Rossmann-fold domains"/>
    <property type="match status" value="1"/>
</dbReference>
<feature type="binding site" evidence="10">
    <location>
        <begin position="155"/>
        <end position="158"/>
    </location>
    <ligand>
        <name>substrate</name>
    </ligand>
</feature>
<evidence type="ECO:0000313" key="13">
    <source>
        <dbReference type="EMBL" id="MBB3104276.1"/>
    </source>
</evidence>
<protein>
    <recommendedName>
        <fullName evidence="4 8">UDP-glucose 6-dehydrogenase</fullName>
        <ecNumber evidence="3 8">1.1.1.22</ecNumber>
    </recommendedName>
</protein>
<dbReference type="SUPFAM" id="SSF48179">
    <property type="entry name" value="6-phosphogluconate dehydrogenase C-terminal domain-like"/>
    <property type="match status" value="1"/>
</dbReference>
<dbReference type="RefSeq" id="WP_183167165.1">
    <property type="nucleotide sequence ID" value="NZ_JACHXI010000014.1"/>
</dbReference>
<dbReference type="GO" id="GO:0006065">
    <property type="term" value="P:UDP-glucuronate biosynthetic process"/>
    <property type="evidence" value="ECO:0007669"/>
    <property type="project" value="UniProtKB-UniPathway"/>
</dbReference>
<dbReference type="SMART" id="SM00984">
    <property type="entry name" value="UDPG_MGDP_dh_C"/>
    <property type="match status" value="1"/>
</dbReference>
<proteinExistence type="inferred from homology"/>
<dbReference type="EMBL" id="JACHXI010000014">
    <property type="protein sequence ID" value="MBB3104276.1"/>
    <property type="molecule type" value="Genomic_DNA"/>
</dbReference>
<dbReference type="InterPro" id="IPR014027">
    <property type="entry name" value="UDP-Glc/GDP-Man_DH_C"/>
</dbReference>
<dbReference type="UniPathway" id="UPA00038">
    <property type="reaction ID" value="UER00491"/>
</dbReference>
<evidence type="ECO:0000256" key="8">
    <source>
        <dbReference type="PIRNR" id="PIRNR000124"/>
    </source>
</evidence>
<keyword evidence="14" id="KW-1185">Reference proteome</keyword>
<dbReference type="InterPro" id="IPR017476">
    <property type="entry name" value="UDP-Glc/GDP-Man"/>
</dbReference>
<dbReference type="Pfam" id="PF03721">
    <property type="entry name" value="UDPG_MGDP_dh_N"/>
    <property type="match status" value="1"/>
</dbReference>
<evidence type="ECO:0000313" key="14">
    <source>
        <dbReference type="Proteomes" id="UP000549250"/>
    </source>
</evidence>
<dbReference type="PIRSF" id="PIRSF000124">
    <property type="entry name" value="UDPglc_GDPman_dh"/>
    <property type="match status" value="1"/>
</dbReference>
<dbReference type="AlphaFoldDB" id="A0A839T747"/>
<feature type="domain" description="UDP-glucose/GDP-mannose dehydrogenase C-terminal" evidence="12">
    <location>
        <begin position="320"/>
        <end position="428"/>
    </location>
</feature>
<comment type="similarity">
    <text evidence="2 8">Belongs to the UDP-glucose/GDP-mannose dehydrogenase family.</text>
</comment>
<dbReference type="InterPro" id="IPR028357">
    <property type="entry name" value="UDPglc_DH_bac"/>
</dbReference>
<feature type="binding site" evidence="10">
    <location>
        <position position="210"/>
    </location>
    <ligand>
        <name>substrate</name>
    </ligand>
</feature>
<dbReference type="Gene3D" id="1.20.5.100">
    <property type="entry name" value="Cytochrome c1, transmembrane anchor, C-terminal"/>
    <property type="match status" value="1"/>
</dbReference>
<dbReference type="GO" id="GO:0000271">
    <property type="term" value="P:polysaccharide biosynthetic process"/>
    <property type="evidence" value="ECO:0007669"/>
    <property type="project" value="InterPro"/>
</dbReference>
<name>A0A839T747_AZOMA</name>
<evidence type="ECO:0000256" key="5">
    <source>
        <dbReference type="ARBA" id="ARBA00023002"/>
    </source>
</evidence>
<comment type="caution">
    <text evidence="13">The sequence shown here is derived from an EMBL/GenBank/DDBJ whole genome shotgun (WGS) entry which is preliminary data.</text>
</comment>
<dbReference type="Pfam" id="PF00984">
    <property type="entry name" value="UDPG_MGDP_dh"/>
    <property type="match status" value="1"/>
</dbReference>
<dbReference type="InterPro" id="IPR036291">
    <property type="entry name" value="NAD(P)-bd_dom_sf"/>
</dbReference>
<accession>A0A839T747</accession>
<evidence type="ECO:0000256" key="6">
    <source>
        <dbReference type="ARBA" id="ARBA00023027"/>
    </source>
</evidence>
<dbReference type="InterPro" id="IPR001732">
    <property type="entry name" value="UDP-Glc/GDP-Man_DH_N"/>
</dbReference>
<dbReference type="PIRSF" id="PIRSF500134">
    <property type="entry name" value="UDPglc_DH_bac"/>
    <property type="match status" value="1"/>
</dbReference>
<evidence type="ECO:0000256" key="7">
    <source>
        <dbReference type="ARBA" id="ARBA00047473"/>
    </source>
</evidence>
<organism evidence="13 14">
    <name type="scientific">Azomonas macrocytogenes</name>
    <name type="common">Azotobacter macrocytogenes</name>
    <dbReference type="NCBI Taxonomy" id="69962"/>
    <lineage>
        <taxon>Bacteria</taxon>
        <taxon>Pseudomonadati</taxon>
        <taxon>Pseudomonadota</taxon>
        <taxon>Gammaproteobacteria</taxon>
        <taxon>Pseudomonadales</taxon>
        <taxon>Pseudomonadaceae</taxon>
        <taxon>Azomonas</taxon>
    </lineage>
</organism>
<feature type="binding site" evidence="11">
    <location>
        <position position="121"/>
    </location>
    <ligand>
        <name>NAD(+)</name>
        <dbReference type="ChEBI" id="CHEBI:57540"/>
    </ligand>
</feature>
<feature type="binding site" evidence="11">
    <location>
        <position position="158"/>
    </location>
    <ligand>
        <name>NAD(+)</name>
        <dbReference type="ChEBI" id="CHEBI:57540"/>
    </ligand>
</feature>
<feature type="binding site" evidence="11">
    <location>
        <position position="30"/>
    </location>
    <ligand>
        <name>NAD(+)</name>
        <dbReference type="ChEBI" id="CHEBI:57540"/>
    </ligand>
</feature>
<evidence type="ECO:0000256" key="9">
    <source>
        <dbReference type="PIRSR" id="PIRSR500134-1"/>
    </source>
</evidence>
<keyword evidence="5 8" id="KW-0560">Oxidoreductase</keyword>
<gene>
    <name evidence="13" type="ORF">FHR87_002691</name>
</gene>
<keyword evidence="6 8" id="KW-0520">NAD</keyword>
<feature type="binding site" evidence="10">
    <location>
        <position position="263"/>
    </location>
    <ligand>
        <name>substrate</name>
    </ligand>
</feature>
<feature type="binding site" evidence="10">
    <location>
        <position position="327"/>
    </location>
    <ligand>
        <name>substrate</name>
    </ligand>
</feature>
<sequence>MNITVVGTGYVGLVMGACIAEMGNVVFCVDMDSRKIETLKQGILPIHEPGLENIVTENHACARLHFTTSLAEAMADSAVIFIAVGTPPGEDGSADLGHVLEVARQIGSLMDRPTMVVNKSTVPVGSADRVRAVIEQQLQQRAVDVEFDVVSNPEFLKEGAAVNDFMQPDRVIVGTDSEHVRQLMTELYAPFMRNHPRILFMGVRDAEMTKYAANAMLATKISFMNEIASLCERLEVDVENVRLGIGSDQRIGYHFIYAGCGYGGSCFPKDVKALIRIAQQSEFEPRLLQAVDARNELQKQSLFEKLVARFGSDLSDCTFAVWGLAFKPGTDDMREAPSVALINSLVGAGARVRAFDPVAGQAARREFPERWFAEERLAIVEGQYEATIDADALVLVTEWKPFRHPDFKALKRLLRNPLILDGRNQYDPAQVSREGFEYCGIGRRAIRAGEQKVL</sequence>
<reference evidence="13 14" key="1">
    <citation type="submission" date="2020-08" db="EMBL/GenBank/DDBJ databases">
        <title>Genomic Encyclopedia of Type Strains, Phase III (KMG-III): the genomes of soil and plant-associated and newly described type strains.</title>
        <authorList>
            <person name="Whitman W."/>
        </authorList>
    </citation>
    <scope>NUCLEOTIDE SEQUENCE [LARGE SCALE GENOMIC DNA]</scope>
    <source>
        <strain evidence="13 14">CECT 4462</strain>
    </source>
</reference>
<feature type="active site" description="Nucleophile" evidence="9">
    <location>
        <position position="266"/>
    </location>
</feature>
<dbReference type="GO" id="GO:0003979">
    <property type="term" value="F:UDP-glucose 6-dehydrogenase activity"/>
    <property type="evidence" value="ECO:0007669"/>
    <property type="project" value="UniProtKB-EC"/>
</dbReference>
<dbReference type="PANTHER" id="PTHR43750:SF3">
    <property type="entry name" value="UDP-GLUCOSE 6-DEHYDROGENASE TUAD"/>
    <property type="match status" value="1"/>
</dbReference>
<evidence type="ECO:0000256" key="10">
    <source>
        <dbReference type="PIRSR" id="PIRSR500134-2"/>
    </source>
</evidence>
<dbReference type="PANTHER" id="PTHR43750">
    <property type="entry name" value="UDP-GLUCOSE 6-DEHYDROGENASE TUAD"/>
    <property type="match status" value="1"/>
</dbReference>
<feature type="binding site" evidence="11">
    <location>
        <position position="86"/>
    </location>
    <ligand>
        <name>NAD(+)</name>
        <dbReference type="ChEBI" id="CHEBI:57540"/>
    </ligand>
</feature>
<dbReference type="InterPro" id="IPR008927">
    <property type="entry name" value="6-PGluconate_DH-like_C_sf"/>
</dbReference>
<feature type="binding site" evidence="10">
    <location>
        <begin position="255"/>
        <end position="259"/>
    </location>
    <ligand>
        <name>substrate</name>
    </ligand>
</feature>
<dbReference type="InterPro" id="IPR014026">
    <property type="entry name" value="UDP-Glc/GDP-Man_DH_dimer"/>
</dbReference>
<evidence type="ECO:0000259" key="12">
    <source>
        <dbReference type="SMART" id="SM00984"/>
    </source>
</evidence>
<evidence type="ECO:0000256" key="4">
    <source>
        <dbReference type="ARBA" id="ARBA00015132"/>
    </source>
</evidence>
<dbReference type="SUPFAM" id="SSF52413">
    <property type="entry name" value="UDP-glucose/GDP-mannose dehydrogenase C-terminal domain"/>
    <property type="match status" value="1"/>
</dbReference>
<feature type="binding site" evidence="11">
    <location>
        <position position="334"/>
    </location>
    <ligand>
        <name>NAD(+)</name>
        <dbReference type="ChEBI" id="CHEBI:57540"/>
    </ligand>
</feature>
<dbReference type="Proteomes" id="UP000549250">
    <property type="component" value="Unassembled WGS sequence"/>
</dbReference>
<dbReference type="Gene3D" id="3.40.50.720">
    <property type="entry name" value="NAD(P)-binding Rossmann-like Domain"/>
    <property type="match status" value="2"/>
</dbReference>
<dbReference type="EC" id="1.1.1.22" evidence="3 8"/>
<dbReference type="Pfam" id="PF03720">
    <property type="entry name" value="UDPG_MGDP_dh_C"/>
    <property type="match status" value="1"/>
</dbReference>
<feature type="binding site" evidence="11">
    <location>
        <position position="269"/>
    </location>
    <ligand>
        <name>NAD(+)</name>
        <dbReference type="ChEBI" id="CHEBI:57540"/>
    </ligand>
</feature>
<dbReference type="GO" id="GO:0051287">
    <property type="term" value="F:NAD binding"/>
    <property type="evidence" value="ECO:0007669"/>
    <property type="project" value="InterPro"/>
</dbReference>